<feature type="region of interest" description="Disordered" evidence="1">
    <location>
        <begin position="1061"/>
        <end position="1113"/>
    </location>
</feature>
<accession>A0ABQ7GVG5</accession>
<feature type="compositionally biased region" description="Low complexity" evidence="1">
    <location>
        <begin position="1061"/>
        <end position="1078"/>
    </location>
</feature>
<feature type="compositionally biased region" description="Low complexity" evidence="1">
    <location>
        <begin position="1404"/>
        <end position="1416"/>
    </location>
</feature>
<feature type="compositionally biased region" description="Low complexity" evidence="1">
    <location>
        <begin position="266"/>
        <end position="275"/>
    </location>
</feature>
<feature type="region of interest" description="Disordered" evidence="1">
    <location>
        <begin position="1131"/>
        <end position="1165"/>
    </location>
</feature>
<sequence length="1474" mass="145605">MGKAERGSTWGIRTPLQKAVALFTPSKSGGRQRQEAAGPEHANNRGEQPHLPADGPVNGARDTQDVQGVVSTSAAELQQPSASSQGGLAGQKGVEGWSPSKQRSLSFFLNSHPPPAPQTSQVGWAGAFNGTAPPSQPDNQRPYLGLKFLLRSGPGGTGAPSTWTQLQAKAAPPSATAARGLPGPSAQKRGLRGERYAPYSLKPPPKFGKPTPGPTTMLPPPLPSLTAATPAPPRLTGPPALTPFPHLLRAPQQTPKQGAVPPVGRQLSQQQAALALPPPGGFPTIGTPQPPQQQQQQQQQQEAAGSMGTPLPTPRQQLGGALHAAIAPTPPTQALVPAPSAPSTATHLGLLGKRGRGELTASTPLLGSGIKNLAEYKRQRQRYTQQPNKSVLGAAGGGFLQRGPSEEVGGSETTPGPSTAQGVMSSAAKAMGKPSTETARRILESLDSMARAGDTTAGPAPFAGSVRPSPPAAAAARPLADAAGASGTKTLEFPAPGFSPFPAEQPPPLDRLTPAQTPLEVATSQRPPPFSFSSFASAPPTPTALFGSAAPSPAPPAAPPAGEGISLIGRTPPEPSHQPPLFGTQGPQEQRQQQQQEQQQAVTPTPDLLPESTTTPASLAAEQADQAAAPEGGGPAGARPSSGKQHKSVRFAVAPGEAPEAEEDSRPPLVSPPPPTFSFLSPRAATHDSQAPPETPPVPSTSFTFGAAPSPAFTFGASTPSAPSSLFGRPPSETARQQEPLPLPAPAPAAAPPSQPAKEQQQQQQQQQPPVFKFGQARKHADKVAEQGLVRCGLCVQGGGRAEAGAAEKTTEGGGGFSYSQLKAMQDEAAAKAPAPAAPPPESGGWGADLLEKNKQAEREASAAIAKEVEKAKQPPSPTKPTEGGWDLSFLQKAQQAESAASAAVAQEVEKAKQPAAAPPSPAFTFGSPLPGPSPTTTAPPASPPLFSFGAPAASSTPVASSTAAAATAAPFPAPTFTFGAASSAPAPTSASTAASSGTGAAAPSFTFGATPSAPAAAAPSSTPAAPSPAPFTFGATPPPAADSAAAPSFSKSPFGFSFGGSSAATSAQQQPDAASAPAAPPPTSPLISFASTPQQQQQQPAPFSFGSAATGGAASTSGFAFGSSSTPAFGAPAFGAPTPASTSASIFGNASSSQAFGGAPASTSTPTFGAASTFSFGASPPPAAASTPAVPSSSMPAFGAPGSPPVFGAPSSTPVFGAPSSFPAFGGASTPSFTFGGMQQQQPPTATNPFGTPAAPPAVSSSNPFTFGASPNPFAPPASGPSFNAPSSSTPAFGAAPGTPPAFGAAASSGVPSFGAASSSCSAPPPFGAPPASSPLPVGFVSTPPAATGPGTTSLFGGSPLPSPSNPFCAPGFGGVMGSTPSPAPSFSGLTTPPTLMNNPTNAGATPFAFGSTPAAPSPSAAPTPAQPLFGGAATPPAPDPAGAGAAGAGGGFTMGTGGEASGRRKMRAKRHV</sequence>
<feature type="compositionally biased region" description="Polar residues" evidence="1">
    <location>
        <begin position="1147"/>
        <end position="1165"/>
    </location>
</feature>
<feature type="region of interest" description="Disordered" evidence="1">
    <location>
        <begin position="1"/>
        <end position="322"/>
    </location>
</feature>
<feature type="compositionally biased region" description="Low complexity" evidence="1">
    <location>
        <begin position="892"/>
        <end position="907"/>
    </location>
</feature>
<evidence type="ECO:0000313" key="3">
    <source>
        <dbReference type="Proteomes" id="UP000815325"/>
    </source>
</evidence>
<feature type="region of interest" description="Disordered" evidence="1">
    <location>
        <begin position="800"/>
        <end position="1047"/>
    </location>
</feature>
<evidence type="ECO:0000313" key="2">
    <source>
        <dbReference type="EMBL" id="KAF5838593.1"/>
    </source>
</evidence>
<feature type="compositionally biased region" description="Polar residues" evidence="1">
    <location>
        <begin position="65"/>
        <end position="86"/>
    </location>
</feature>
<protein>
    <submittedName>
        <fullName evidence="2">Uncharacterized protein</fullName>
    </submittedName>
</protein>
<feature type="compositionally biased region" description="Pro residues" evidence="1">
    <location>
        <begin position="230"/>
        <end position="242"/>
    </location>
</feature>
<feature type="compositionally biased region" description="Pro residues" evidence="1">
    <location>
        <begin position="201"/>
        <end position="223"/>
    </location>
</feature>
<feature type="compositionally biased region" description="Low complexity" evidence="1">
    <location>
        <begin position="1131"/>
        <end position="1146"/>
    </location>
</feature>
<reference evidence="2" key="1">
    <citation type="submission" date="2017-08" db="EMBL/GenBank/DDBJ databases">
        <authorList>
            <person name="Polle J.E."/>
            <person name="Barry K."/>
            <person name="Cushman J."/>
            <person name="Schmutz J."/>
            <person name="Tran D."/>
            <person name="Hathwaick L.T."/>
            <person name="Yim W.C."/>
            <person name="Jenkins J."/>
            <person name="Mckie-Krisberg Z.M."/>
            <person name="Prochnik S."/>
            <person name="Lindquist E."/>
            <person name="Dockter R.B."/>
            <person name="Adam C."/>
            <person name="Molina H."/>
            <person name="Bunkerborg J."/>
            <person name="Jin E."/>
            <person name="Buchheim M."/>
            <person name="Magnuson J."/>
        </authorList>
    </citation>
    <scope>NUCLEOTIDE SEQUENCE</scope>
    <source>
        <strain evidence="2">CCAP 19/18</strain>
    </source>
</reference>
<feature type="compositionally biased region" description="Low complexity" evidence="1">
    <location>
        <begin position="620"/>
        <end position="630"/>
    </location>
</feature>
<name>A0ABQ7GVG5_DUNSA</name>
<feature type="compositionally biased region" description="Basic residues" evidence="1">
    <location>
        <begin position="1465"/>
        <end position="1474"/>
    </location>
</feature>
<feature type="compositionally biased region" description="Low complexity" evidence="1">
    <location>
        <begin position="168"/>
        <end position="178"/>
    </location>
</feature>
<feature type="region of interest" description="Disordered" evidence="1">
    <location>
        <begin position="1177"/>
        <end position="1197"/>
    </location>
</feature>
<keyword evidence="3" id="KW-1185">Reference proteome</keyword>
<feature type="compositionally biased region" description="Low complexity" evidence="1">
    <location>
        <begin position="588"/>
        <end position="600"/>
    </location>
</feature>
<feature type="compositionally biased region" description="Polar residues" evidence="1">
    <location>
        <begin position="99"/>
        <end position="109"/>
    </location>
</feature>
<feature type="compositionally biased region" description="Pro residues" evidence="1">
    <location>
        <begin position="497"/>
        <end position="509"/>
    </location>
</feature>
<feature type="compositionally biased region" description="Low complexity" evidence="1">
    <location>
        <begin position="923"/>
        <end position="1047"/>
    </location>
</feature>
<feature type="region of interest" description="Disordered" evidence="1">
    <location>
        <begin position="1404"/>
        <end position="1474"/>
    </location>
</feature>
<evidence type="ECO:0000256" key="1">
    <source>
        <dbReference type="SAM" id="MobiDB-lite"/>
    </source>
</evidence>
<feature type="compositionally biased region" description="Polar residues" evidence="1">
    <location>
        <begin position="411"/>
        <end position="424"/>
    </location>
</feature>
<feature type="compositionally biased region" description="Polar residues" evidence="1">
    <location>
        <begin position="1231"/>
        <end position="1251"/>
    </location>
</feature>
<organism evidence="2 3">
    <name type="scientific">Dunaliella salina</name>
    <name type="common">Green alga</name>
    <name type="synonym">Protococcus salinus</name>
    <dbReference type="NCBI Taxonomy" id="3046"/>
    <lineage>
        <taxon>Eukaryota</taxon>
        <taxon>Viridiplantae</taxon>
        <taxon>Chlorophyta</taxon>
        <taxon>core chlorophytes</taxon>
        <taxon>Chlorophyceae</taxon>
        <taxon>CS clade</taxon>
        <taxon>Chlamydomonadales</taxon>
        <taxon>Dunaliellaceae</taxon>
        <taxon>Dunaliella</taxon>
    </lineage>
</organism>
<feature type="compositionally biased region" description="Basic and acidic residues" evidence="1">
    <location>
        <begin position="850"/>
        <end position="873"/>
    </location>
</feature>
<feature type="compositionally biased region" description="Pro residues" evidence="1">
    <location>
        <begin position="1417"/>
        <end position="1427"/>
    </location>
</feature>
<feature type="region of interest" description="Disordered" evidence="1">
    <location>
        <begin position="1231"/>
        <end position="1297"/>
    </location>
</feature>
<feature type="compositionally biased region" description="Gly residues" evidence="1">
    <location>
        <begin position="1446"/>
        <end position="1462"/>
    </location>
</feature>
<feature type="compositionally biased region" description="Low complexity" evidence="1">
    <location>
        <begin position="463"/>
        <end position="487"/>
    </location>
</feature>
<feature type="compositionally biased region" description="Low complexity" evidence="1">
    <location>
        <begin position="756"/>
        <end position="770"/>
    </location>
</feature>
<gene>
    <name evidence="2" type="ORF">DUNSADRAFT_2577</name>
</gene>
<feature type="region of interest" description="Disordered" evidence="1">
    <location>
        <begin position="379"/>
        <end position="780"/>
    </location>
</feature>
<feature type="compositionally biased region" description="Low complexity" evidence="1">
    <location>
        <begin position="292"/>
        <end position="301"/>
    </location>
</feature>
<comment type="caution">
    <text evidence="2">The sequence shown here is derived from an EMBL/GenBank/DDBJ whole genome shotgun (WGS) entry which is preliminary data.</text>
</comment>
<dbReference type="EMBL" id="MU069573">
    <property type="protein sequence ID" value="KAF5838593.1"/>
    <property type="molecule type" value="Genomic_DNA"/>
</dbReference>
<dbReference type="Proteomes" id="UP000815325">
    <property type="component" value="Unassembled WGS sequence"/>
</dbReference>
<feature type="compositionally biased region" description="Low complexity" evidence="1">
    <location>
        <begin position="1095"/>
        <end position="1113"/>
    </location>
</feature>
<proteinExistence type="predicted"/>
<feature type="compositionally biased region" description="Pro residues" evidence="1">
    <location>
        <begin position="741"/>
        <end position="755"/>
    </location>
</feature>